<dbReference type="GO" id="GO:0005506">
    <property type="term" value="F:iron ion binding"/>
    <property type="evidence" value="ECO:0007669"/>
    <property type="project" value="InterPro"/>
</dbReference>
<dbReference type="PANTHER" id="PTHR46300:SF2">
    <property type="entry name" value="CYTOCHROME P450 MONOOXYGENASE ALNH-RELATED"/>
    <property type="match status" value="1"/>
</dbReference>
<dbReference type="GO" id="GO:0004497">
    <property type="term" value="F:monooxygenase activity"/>
    <property type="evidence" value="ECO:0007669"/>
    <property type="project" value="UniProtKB-KW"/>
</dbReference>
<dbReference type="Gene3D" id="1.10.630.10">
    <property type="entry name" value="Cytochrome P450"/>
    <property type="match status" value="1"/>
</dbReference>
<evidence type="ECO:0000256" key="4">
    <source>
        <dbReference type="ARBA" id="ARBA00023002"/>
    </source>
</evidence>
<dbReference type="GO" id="GO:0020037">
    <property type="term" value="F:heme binding"/>
    <property type="evidence" value="ECO:0007669"/>
    <property type="project" value="InterPro"/>
</dbReference>
<dbReference type="InterPro" id="IPR036396">
    <property type="entry name" value="Cyt_P450_sf"/>
</dbReference>
<sequence>MGSAFSSLIAIGLSIVLSKLASGLLWKDKREDGTPKAPWPPSPSTPFYWNGFDVFQDQVYKAFTSWAEELGPFFSVKLGQKRVLVLNSASLVRQAYVEQEQRNSSRTLADNVESIMTDKGKTVFSAPFDMYWNRLRRAIHLVIGGPNVDRFEHLFSSQSEKLRQGILLAAKDGEDGDHRKKGNAVRLDPEHLRQVVDMIALDTSLAMVVGRHADPAVMLAVAQKVKETEALQSSRWIRSSQCLPIVRSLDSLYAVFSRNKAVIDLRNSFLETFVSWFPETAGVGSIGASLLQVHPSKYDPEPVQLAKDEILVNLVHLTLHSYKYVAASLFTVIQRLATSAEWQDRLYEEVSKAEDTSSWPTVEAFIKECLRLDPPCKLISHTSRVDHELVHEDVSYRVDLDSELIANLDAIHTDETFYRHPHTFDPERFLKSEKKTVSLLDSEEVLRANEKTNKGKVFVGDHLAFGAGRRVCQGRKASERLLAVAVAHLVQSYKLQGGHTETKIQHASGIWSWTGYTETKGSDIEFSSRA</sequence>
<dbReference type="Proteomes" id="UP000605846">
    <property type="component" value="Unassembled WGS sequence"/>
</dbReference>
<keyword evidence="8" id="KW-0732">Signal</keyword>
<dbReference type="SUPFAM" id="SSF48264">
    <property type="entry name" value="Cytochrome P450"/>
    <property type="match status" value="1"/>
</dbReference>
<dbReference type="Pfam" id="PF00067">
    <property type="entry name" value="p450"/>
    <property type="match status" value="1"/>
</dbReference>
<keyword evidence="10" id="KW-1185">Reference proteome</keyword>
<protein>
    <recommendedName>
        <fullName evidence="11">Cytochrome P450</fullName>
    </recommendedName>
</protein>
<dbReference type="PRINTS" id="PR00465">
    <property type="entry name" value="EP450IV"/>
</dbReference>
<keyword evidence="7" id="KW-0349">Heme</keyword>
<evidence type="ECO:0000313" key="10">
    <source>
        <dbReference type="Proteomes" id="UP000605846"/>
    </source>
</evidence>
<comment type="cofactor">
    <cofactor evidence="1 7">
        <name>heme</name>
        <dbReference type="ChEBI" id="CHEBI:30413"/>
    </cofactor>
</comment>
<evidence type="ECO:0000256" key="8">
    <source>
        <dbReference type="SAM" id="SignalP"/>
    </source>
</evidence>
<comment type="caution">
    <text evidence="9">The sequence shown here is derived from an EMBL/GenBank/DDBJ whole genome shotgun (WGS) entry which is preliminary data.</text>
</comment>
<organism evidence="9 10">
    <name type="scientific">Apophysomyces ossiformis</name>
    <dbReference type="NCBI Taxonomy" id="679940"/>
    <lineage>
        <taxon>Eukaryota</taxon>
        <taxon>Fungi</taxon>
        <taxon>Fungi incertae sedis</taxon>
        <taxon>Mucoromycota</taxon>
        <taxon>Mucoromycotina</taxon>
        <taxon>Mucoromycetes</taxon>
        <taxon>Mucorales</taxon>
        <taxon>Mucorineae</taxon>
        <taxon>Mucoraceae</taxon>
        <taxon>Apophysomyces</taxon>
    </lineage>
</organism>
<feature type="signal peptide" evidence="8">
    <location>
        <begin position="1"/>
        <end position="23"/>
    </location>
</feature>
<evidence type="ECO:0000256" key="2">
    <source>
        <dbReference type="ARBA" id="ARBA00010617"/>
    </source>
</evidence>
<keyword evidence="3 7" id="KW-0479">Metal-binding</keyword>
<name>A0A8H7BJ35_9FUNG</name>
<proteinExistence type="inferred from homology"/>
<comment type="similarity">
    <text evidence="2">Belongs to the cytochrome P450 family.</text>
</comment>
<dbReference type="InterPro" id="IPR050364">
    <property type="entry name" value="Cytochrome_P450_fung"/>
</dbReference>
<dbReference type="PANTHER" id="PTHR46300">
    <property type="entry name" value="P450, PUTATIVE (EUROFUNG)-RELATED-RELATED"/>
    <property type="match status" value="1"/>
</dbReference>
<evidence type="ECO:0000256" key="5">
    <source>
        <dbReference type="ARBA" id="ARBA00023004"/>
    </source>
</evidence>
<gene>
    <name evidence="9" type="ORF">EC973_001814</name>
</gene>
<accession>A0A8H7BJ35</accession>
<feature type="binding site" description="axial binding residue" evidence="7">
    <location>
        <position position="472"/>
    </location>
    <ligand>
        <name>heme</name>
        <dbReference type="ChEBI" id="CHEBI:30413"/>
    </ligand>
    <ligandPart>
        <name>Fe</name>
        <dbReference type="ChEBI" id="CHEBI:18248"/>
    </ligandPart>
</feature>
<evidence type="ECO:0000256" key="6">
    <source>
        <dbReference type="ARBA" id="ARBA00023033"/>
    </source>
</evidence>
<evidence type="ECO:0000256" key="7">
    <source>
        <dbReference type="PIRSR" id="PIRSR602403-1"/>
    </source>
</evidence>
<evidence type="ECO:0000313" key="9">
    <source>
        <dbReference type="EMBL" id="KAF7723620.1"/>
    </source>
</evidence>
<keyword evidence="6" id="KW-0503">Monooxygenase</keyword>
<dbReference type="GO" id="GO:0016705">
    <property type="term" value="F:oxidoreductase activity, acting on paired donors, with incorporation or reduction of molecular oxygen"/>
    <property type="evidence" value="ECO:0007669"/>
    <property type="project" value="InterPro"/>
</dbReference>
<dbReference type="EMBL" id="JABAYA010000145">
    <property type="protein sequence ID" value="KAF7723620.1"/>
    <property type="molecule type" value="Genomic_DNA"/>
</dbReference>
<keyword evidence="5 7" id="KW-0408">Iron</keyword>
<dbReference type="AlphaFoldDB" id="A0A8H7BJ35"/>
<evidence type="ECO:0000256" key="3">
    <source>
        <dbReference type="ARBA" id="ARBA00022723"/>
    </source>
</evidence>
<evidence type="ECO:0000256" key="1">
    <source>
        <dbReference type="ARBA" id="ARBA00001971"/>
    </source>
</evidence>
<dbReference type="OrthoDB" id="1470350at2759"/>
<keyword evidence="4" id="KW-0560">Oxidoreductase</keyword>
<evidence type="ECO:0008006" key="11">
    <source>
        <dbReference type="Google" id="ProtNLM"/>
    </source>
</evidence>
<feature type="chain" id="PRO_5034410440" description="Cytochrome P450" evidence="8">
    <location>
        <begin position="24"/>
        <end position="530"/>
    </location>
</feature>
<reference evidence="9" key="1">
    <citation type="submission" date="2020-01" db="EMBL/GenBank/DDBJ databases">
        <title>Genome Sequencing of Three Apophysomyces-Like Fungal Strains Confirms a Novel Fungal Genus in the Mucoromycota with divergent Burkholderia-like Endosymbiotic Bacteria.</title>
        <authorList>
            <person name="Stajich J.E."/>
            <person name="Macias A.M."/>
            <person name="Carter-House D."/>
            <person name="Lovett B."/>
            <person name="Kasson L.R."/>
            <person name="Berry K."/>
            <person name="Grigoriev I."/>
            <person name="Chang Y."/>
            <person name="Spatafora J."/>
            <person name="Kasson M.T."/>
        </authorList>
    </citation>
    <scope>NUCLEOTIDE SEQUENCE</scope>
    <source>
        <strain evidence="9">NRRL A-21654</strain>
    </source>
</reference>
<dbReference type="InterPro" id="IPR002403">
    <property type="entry name" value="Cyt_P450_E_grp-IV"/>
</dbReference>
<dbReference type="InterPro" id="IPR001128">
    <property type="entry name" value="Cyt_P450"/>
</dbReference>